<protein>
    <submittedName>
        <fullName evidence="8">Homeodomain-like protein</fullName>
    </submittedName>
</protein>
<comment type="caution">
    <text evidence="8">The sequence shown here is derived from an EMBL/GenBank/DDBJ whole genome shotgun (WGS) entry which is preliminary data.</text>
</comment>
<evidence type="ECO:0000259" key="7">
    <source>
        <dbReference type="Pfam" id="PF25826"/>
    </source>
</evidence>
<dbReference type="Pfam" id="PF24662">
    <property type="entry name" value="DUF7650"/>
    <property type="match status" value="1"/>
</dbReference>
<evidence type="ECO:0000313" key="8">
    <source>
        <dbReference type="EMBL" id="PWA78841.1"/>
    </source>
</evidence>
<feature type="domain" description="DUF7650" evidence="6">
    <location>
        <begin position="257"/>
        <end position="340"/>
    </location>
</feature>
<dbReference type="EMBL" id="PKPP01001935">
    <property type="protein sequence ID" value="PWA78841.1"/>
    <property type="molecule type" value="Genomic_DNA"/>
</dbReference>
<keyword evidence="9" id="KW-1185">Reference proteome</keyword>
<dbReference type="GO" id="GO:0003677">
    <property type="term" value="F:DNA binding"/>
    <property type="evidence" value="ECO:0007669"/>
    <property type="project" value="UniProtKB-KW"/>
</dbReference>
<evidence type="ECO:0000259" key="6">
    <source>
        <dbReference type="Pfam" id="PF24662"/>
    </source>
</evidence>
<feature type="compositionally biased region" description="Basic and acidic residues" evidence="5">
    <location>
        <begin position="381"/>
        <end position="403"/>
    </location>
</feature>
<dbReference type="AlphaFoldDB" id="A0A2U1NZC5"/>
<feature type="domain" description="DUF7952" evidence="7">
    <location>
        <begin position="102"/>
        <end position="228"/>
    </location>
</feature>
<evidence type="ECO:0000256" key="4">
    <source>
        <dbReference type="ARBA" id="ARBA00023242"/>
    </source>
</evidence>
<sequence>MDDNMMQAADSDYGHLFREPAKTTRIGDGYQAQIPTLLIEVMQYRANTHEYVRNESNMLTSGSDNDKLLDILSVLDDRSHELDALNKNNKLAKSDESGSILDHANFRLGFYLFGKKIHLVNKFTGTKETGKLLCYYYGNFYVTNEHKQWSSYRKKENKKEKPGMKIFKGWRRDELFCRIFPSVSDDHKASLTQATRMFELKETSYVKYVLSVKKIVGINLLVEAVALGSKNQDLSSMTKKRSRNKTLNPPFSSLMTEEVVDFLKYGITLSKERLSDLFKEAVWPRLKAEGWHSEKPISSRNDNLVFLAPGVKKYTRRGQKKGCDYFESFFDVMLKVASMPQLLEPNLCQGMLVHHQHAKQGPHSSFCLEGQSSKACKRKKVADNETAYRKQDKNSNVSKKDDANESLLASTRKRLWTDERLEARVSGSNNLSKKMRSTQENSPMDILAEVALADW</sequence>
<dbReference type="Pfam" id="PF25826">
    <property type="entry name" value="DUF7952"/>
    <property type="match status" value="1"/>
</dbReference>
<dbReference type="PANTHER" id="PTHR13859:SF27">
    <property type="entry name" value="HOMEOBOX-LIKE DOMAIN SUPERFAMILY PROTEIN"/>
    <property type="match status" value="1"/>
</dbReference>
<keyword evidence="2" id="KW-0805">Transcription regulation</keyword>
<proteinExistence type="predicted"/>
<gene>
    <name evidence="8" type="ORF">CTI12_AA210010</name>
</gene>
<keyword evidence="3" id="KW-0804">Transcription</keyword>
<dbReference type="Proteomes" id="UP000245207">
    <property type="component" value="Unassembled WGS sequence"/>
</dbReference>
<evidence type="ECO:0000256" key="3">
    <source>
        <dbReference type="ARBA" id="ARBA00023163"/>
    </source>
</evidence>
<dbReference type="GO" id="GO:0005634">
    <property type="term" value="C:nucleus"/>
    <property type="evidence" value="ECO:0007669"/>
    <property type="project" value="UniProtKB-SubCell"/>
</dbReference>
<dbReference type="PANTHER" id="PTHR13859">
    <property type="entry name" value="ATROPHIN-RELATED"/>
    <property type="match status" value="1"/>
</dbReference>
<dbReference type="OrthoDB" id="1939398at2759"/>
<dbReference type="InterPro" id="IPR057712">
    <property type="entry name" value="DUF7952"/>
</dbReference>
<evidence type="ECO:0000256" key="2">
    <source>
        <dbReference type="ARBA" id="ARBA00023015"/>
    </source>
</evidence>
<comment type="subcellular location">
    <subcellularLocation>
        <location evidence="1">Nucleus</location>
    </subcellularLocation>
</comment>
<evidence type="ECO:0000256" key="1">
    <source>
        <dbReference type="ARBA" id="ARBA00004123"/>
    </source>
</evidence>
<dbReference type="STRING" id="35608.A0A2U1NZC5"/>
<keyword evidence="8" id="KW-0238">DNA-binding</keyword>
<accession>A0A2U1NZC5</accession>
<dbReference type="GO" id="GO:0003714">
    <property type="term" value="F:transcription corepressor activity"/>
    <property type="evidence" value="ECO:0007669"/>
    <property type="project" value="TreeGrafter"/>
</dbReference>
<evidence type="ECO:0000256" key="5">
    <source>
        <dbReference type="SAM" id="MobiDB-lite"/>
    </source>
</evidence>
<keyword evidence="4" id="KW-0539">Nucleus</keyword>
<feature type="region of interest" description="Disordered" evidence="5">
    <location>
        <begin position="380"/>
        <end position="404"/>
    </location>
</feature>
<evidence type="ECO:0000313" key="9">
    <source>
        <dbReference type="Proteomes" id="UP000245207"/>
    </source>
</evidence>
<reference evidence="8 9" key="1">
    <citation type="journal article" date="2018" name="Mol. Plant">
        <title>The genome of Artemisia annua provides insight into the evolution of Asteraceae family and artemisinin biosynthesis.</title>
        <authorList>
            <person name="Shen Q."/>
            <person name="Zhang L."/>
            <person name="Liao Z."/>
            <person name="Wang S."/>
            <person name="Yan T."/>
            <person name="Shi P."/>
            <person name="Liu M."/>
            <person name="Fu X."/>
            <person name="Pan Q."/>
            <person name="Wang Y."/>
            <person name="Lv Z."/>
            <person name="Lu X."/>
            <person name="Zhang F."/>
            <person name="Jiang W."/>
            <person name="Ma Y."/>
            <person name="Chen M."/>
            <person name="Hao X."/>
            <person name="Li L."/>
            <person name="Tang Y."/>
            <person name="Lv G."/>
            <person name="Zhou Y."/>
            <person name="Sun X."/>
            <person name="Brodelius P.E."/>
            <person name="Rose J.K.C."/>
            <person name="Tang K."/>
        </authorList>
    </citation>
    <scope>NUCLEOTIDE SEQUENCE [LARGE SCALE GENOMIC DNA]</scope>
    <source>
        <strain evidence="9">cv. Huhao1</strain>
        <tissue evidence="8">Leaf</tissue>
    </source>
</reference>
<organism evidence="8 9">
    <name type="scientific">Artemisia annua</name>
    <name type="common">Sweet wormwood</name>
    <dbReference type="NCBI Taxonomy" id="35608"/>
    <lineage>
        <taxon>Eukaryota</taxon>
        <taxon>Viridiplantae</taxon>
        <taxon>Streptophyta</taxon>
        <taxon>Embryophyta</taxon>
        <taxon>Tracheophyta</taxon>
        <taxon>Spermatophyta</taxon>
        <taxon>Magnoliopsida</taxon>
        <taxon>eudicotyledons</taxon>
        <taxon>Gunneridae</taxon>
        <taxon>Pentapetalae</taxon>
        <taxon>asterids</taxon>
        <taxon>campanulids</taxon>
        <taxon>Asterales</taxon>
        <taxon>Asteraceae</taxon>
        <taxon>Asteroideae</taxon>
        <taxon>Anthemideae</taxon>
        <taxon>Artemisiinae</taxon>
        <taxon>Artemisia</taxon>
    </lineage>
</organism>
<keyword evidence="8" id="KW-0371">Homeobox</keyword>
<name>A0A2U1NZC5_ARTAN</name>
<dbReference type="InterPro" id="IPR056067">
    <property type="entry name" value="DUF7650"/>
</dbReference>